<dbReference type="PRINTS" id="PR00344">
    <property type="entry name" value="BCTRLSENSOR"/>
</dbReference>
<feature type="domain" description="Histidine kinase" evidence="8">
    <location>
        <begin position="282"/>
        <end position="498"/>
    </location>
</feature>
<evidence type="ECO:0000256" key="6">
    <source>
        <dbReference type="ARBA" id="ARBA00023012"/>
    </source>
</evidence>
<sequence>MQSTQNNPMKLENSYGPFGIRKYRLAMVFLIVSALIFTAVAAAINITTTASEEEQVVSITTAESIKDARTIAGIVTELLDSESGSSSMASTQVPSVVSSVDITQFLANSEIVGLNIFQPDGSLAWSSSLAPTELAPAQKEIFVNALTGSIATGLVKDSVVSGSTGASFEADTVETYVPFTDSESGEVSLVLGVTRDVTSILSTSIDQSRSAVFESTIMSLGVGFLILLITVFLADIRMWKQRELAVEYERDSASAELSFAKLNLANRELQQVTEEREKILSTVSHELKTPLTSIVAFTDILSRNQSGEEKDRNRKHLQIVRRSSDHLLALINDLLKFNRMSPVDTAVVEAEFELVGLIDEVRETMEPLLASKQQSLVINGGEKIPVLLMDRRRILQSLLNLLSNSSKFSNDGAVILMEFRLKDDVLQILVADPGIGMSEERQVELLQSRMAVDPDSDSGHGLGFGITKEIVEAHGGRISIDSEVGQGARITIELPMMIG</sequence>
<evidence type="ECO:0000256" key="2">
    <source>
        <dbReference type="ARBA" id="ARBA00012438"/>
    </source>
</evidence>
<comment type="catalytic activity">
    <reaction evidence="1">
        <text>ATP + protein L-histidine = ADP + protein N-phospho-L-histidine.</text>
        <dbReference type="EC" id="2.7.13.3"/>
    </reaction>
</comment>
<dbReference type="Pfam" id="PF02518">
    <property type="entry name" value="HATPase_c"/>
    <property type="match status" value="1"/>
</dbReference>
<dbReference type="InterPro" id="IPR003594">
    <property type="entry name" value="HATPase_dom"/>
</dbReference>
<dbReference type="InterPro" id="IPR003661">
    <property type="entry name" value="HisK_dim/P_dom"/>
</dbReference>
<dbReference type="SMART" id="SM00387">
    <property type="entry name" value="HATPase_c"/>
    <property type="match status" value="1"/>
</dbReference>
<accession>A0AAJ5ZG90</accession>
<evidence type="ECO:0000256" key="1">
    <source>
        <dbReference type="ARBA" id="ARBA00000085"/>
    </source>
</evidence>
<dbReference type="InterPro" id="IPR004358">
    <property type="entry name" value="Sig_transdc_His_kin-like_C"/>
</dbReference>
<keyword evidence="10" id="KW-1185">Reference proteome</keyword>
<dbReference type="SUPFAM" id="SSF47384">
    <property type="entry name" value="Homodimeric domain of signal transducing histidine kinase"/>
    <property type="match status" value="1"/>
</dbReference>
<dbReference type="InterPro" id="IPR036097">
    <property type="entry name" value="HisK_dim/P_sf"/>
</dbReference>
<keyword evidence="7" id="KW-0812">Transmembrane</keyword>
<name>A0AAJ5ZG90_9CHLR</name>
<dbReference type="EMBL" id="CP046147">
    <property type="protein sequence ID" value="WFG38760.1"/>
    <property type="molecule type" value="Genomic_DNA"/>
</dbReference>
<feature type="transmembrane region" description="Helical" evidence="7">
    <location>
        <begin position="217"/>
        <end position="234"/>
    </location>
</feature>
<evidence type="ECO:0000256" key="7">
    <source>
        <dbReference type="SAM" id="Phobius"/>
    </source>
</evidence>
<dbReference type="InterPro" id="IPR036890">
    <property type="entry name" value="HATPase_C_sf"/>
</dbReference>
<dbReference type="PANTHER" id="PTHR43711">
    <property type="entry name" value="TWO-COMPONENT HISTIDINE KINASE"/>
    <property type="match status" value="1"/>
</dbReference>
<keyword evidence="4" id="KW-0808">Transferase</keyword>
<dbReference type="InterPro" id="IPR050736">
    <property type="entry name" value="Sensor_HK_Regulatory"/>
</dbReference>
<keyword evidence="5" id="KW-0418">Kinase</keyword>
<dbReference type="PANTHER" id="PTHR43711:SF1">
    <property type="entry name" value="HISTIDINE KINASE 1"/>
    <property type="match status" value="1"/>
</dbReference>
<evidence type="ECO:0000313" key="10">
    <source>
        <dbReference type="Proteomes" id="UP001219901"/>
    </source>
</evidence>
<keyword evidence="7" id="KW-0472">Membrane</keyword>
<dbReference type="SUPFAM" id="SSF55874">
    <property type="entry name" value="ATPase domain of HSP90 chaperone/DNA topoisomerase II/histidine kinase"/>
    <property type="match status" value="1"/>
</dbReference>
<protein>
    <recommendedName>
        <fullName evidence="2">histidine kinase</fullName>
        <ecNumber evidence="2">2.7.13.3</ecNumber>
    </recommendedName>
</protein>
<dbReference type="Gene3D" id="1.10.287.130">
    <property type="match status" value="1"/>
</dbReference>
<dbReference type="CDD" id="cd00075">
    <property type="entry name" value="HATPase"/>
    <property type="match status" value="1"/>
</dbReference>
<organism evidence="9 10">
    <name type="scientific">Candidatus Lucifugimonas marina</name>
    <dbReference type="NCBI Taxonomy" id="3038979"/>
    <lineage>
        <taxon>Bacteria</taxon>
        <taxon>Bacillati</taxon>
        <taxon>Chloroflexota</taxon>
        <taxon>Dehalococcoidia</taxon>
        <taxon>SAR202 cluster</taxon>
        <taxon>Candidatus Lucifugimonadales</taxon>
        <taxon>Candidatus Lucifugimonadaceae</taxon>
        <taxon>Candidatus Lucifugimonas</taxon>
    </lineage>
</organism>
<dbReference type="AlphaFoldDB" id="A0AAJ5ZG90"/>
<evidence type="ECO:0000256" key="4">
    <source>
        <dbReference type="ARBA" id="ARBA00022679"/>
    </source>
</evidence>
<evidence type="ECO:0000313" key="9">
    <source>
        <dbReference type="EMBL" id="WFG38760.1"/>
    </source>
</evidence>
<evidence type="ECO:0000256" key="3">
    <source>
        <dbReference type="ARBA" id="ARBA00022553"/>
    </source>
</evidence>
<dbReference type="Gene3D" id="3.30.565.10">
    <property type="entry name" value="Histidine kinase-like ATPase, C-terminal domain"/>
    <property type="match status" value="1"/>
</dbReference>
<dbReference type="Proteomes" id="UP001219901">
    <property type="component" value="Chromosome"/>
</dbReference>
<dbReference type="PROSITE" id="PS50109">
    <property type="entry name" value="HIS_KIN"/>
    <property type="match status" value="1"/>
</dbReference>
<evidence type="ECO:0000256" key="5">
    <source>
        <dbReference type="ARBA" id="ARBA00022777"/>
    </source>
</evidence>
<dbReference type="EC" id="2.7.13.3" evidence="2"/>
<proteinExistence type="predicted"/>
<dbReference type="SMART" id="SM00388">
    <property type="entry name" value="HisKA"/>
    <property type="match status" value="1"/>
</dbReference>
<keyword evidence="6" id="KW-0902">Two-component regulatory system</keyword>
<dbReference type="InterPro" id="IPR005467">
    <property type="entry name" value="His_kinase_dom"/>
</dbReference>
<dbReference type="Pfam" id="PF00512">
    <property type="entry name" value="HisKA"/>
    <property type="match status" value="1"/>
</dbReference>
<reference evidence="9 10" key="1">
    <citation type="submission" date="2019-11" db="EMBL/GenBank/DDBJ databases">
        <authorList>
            <person name="Cho J.-C."/>
        </authorList>
    </citation>
    <scope>NUCLEOTIDE SEQUENCE [LARGE SCALE GENOMIC DNA]</scope>
    <source>
        <strain evidence="9 10">JH1073</strain>
    </source>
</reference>
<reference evidence="10" key="2">
    <citation type="submission" date="2023-06" db="EMBL/GenBank/DDBJ databases">
        <title>Pangenomics reveal diversification of enzyme families and niche specialization in globally abundant SAR202 bacteria.</title>
        <authorList>
            <person name="Saw J.H.W."/>
        </authorList>
    </citation>
    <scope>NUCLEOTIDE SEQUENCE [LARGE SCALE GENOMIC DNA]</scope>
    <source>
        <strain evidence="10">JH1073</strain>
    </source>
</reference>
<dbReference type="GO" id="GO:0000155">
    <property type="term" value="F:phosphorelay sensor kinase activity"/>
    <property type="evidence" value="ECO:0007669"/>
    <property type="project" value="InterPro"/>
</dbReference>
<dbReference type="CDD" id="cd00082">
    <property type="entry name" value="HisKA"/>
    <property type="match status" value="1"/>
</dbReference>
<evidence type="ECO:0000259" key="8">
    <source>
        <dbReference type="PROSITE" id="PS50109"/>
    </source>
</evidence>
<keyword evidence="3" id="KW-0597">Phosphoprotein</keyword>
<keyword evidence="7" id="KW-1133">Transmembrane helix</keyword>
<gene>
    <name evidence="9" type="ORF">GKO48_03765</name>
</gene>